<feature type="chain" id="PRO_5016138421" description="DUF4852 domain-containing protein" evidence="2">
    <location>
        <begin position="40"/>
        <end position="336"/>
    </location>
</feature>
<dbReference type="InterPro" id="IPR032325">
    <property type="entry name" value="DUF4852"/>
</dbReference>
<name>A0A2W5BWR6_9BACT</name>
<proteinExistence type="predicted"/>
<feature type="compositionally biased region" description="Polar residues" evidence="1">
    <location>
        <begin position="47"/>
        <end position="61"/>
    </location>
</feature>
<dbReference type="EMBL" id="QFNK01000053">
    <property type="protein sequence ID" value="PZO87551.1"/>
    <property type="molecule type" value="Genomic_DNA"/>
</dbReference>
<gene>
    <name evidence="3" type="ORF">DI626_03745</name>
</gene>
<reference evidence="3 4" key="1">
    <citation type="submission" date="2017-08" db="EMBL/GenBank/DDBJ databases">
        <title>Infants hospitalized years apart are colonized by the same room-sourced microbial strains.</title>
        <authorList>
            <person name="Brooks B."/>
            <person name="Olm M.R."/>
            <person name="Firek B.A."/>
            <person name="Baker R."/>
            <person name="Thomas B.C."/>
            <person name="Morowitz M.J."/>
            <person name="Banfield J.F."/>
        </authorList>
    </citation>
    <scope>NUCLEOTIDE SEQUENCE [LARGE SCALE GENOMIC DNA]</scope>
    <source>
        <strain evidence="3">S2_018_000_R2_104</strain>
    </source>
</reference>
<dbReference type="AlphaFoldDB" id="A0A2W5BWR6"/>
<evidence type="ECO:0000313" key="3">
    <source>
        <dbReference type="EMBL" id="PZO87551.1"/>
    </source>
</evidence>
<evidence type="ECO:0000256" key="1">
    <source>
        <dbReference type="SAM" id="MobiDB-lite"/>
    </source>
</evidence>
<comment type="caution">
    <text evidence="3">The sequence shown here is derived from an EMBL/GenBank/DDBJ whole genome shotgun (WGS) entry which is preliminary data.</text>
</comment>
<organism evidence="3 4">
    <name type="scientific">Micavibrio aeruginosavorus</name>
    <dbReference type="NCBI Taxonomy" id="349221"/>
    <lineage>
        <taxon>Bacteria</taxon>
        <taxon>Pseudomonadati</taxon>
        <taxon>Bdellovibrionota</taxon>
        <taxon>Bdellovibrionia</taxon>
        <taxon>Bdellovibrionales</taxon>
        <taxon>Pseudobdellovibrionaceae</taxon>
        <taxon>Micavibrio</taxon>
    </lineage>
</organism>
<evidence type="ECO:0008006" key="5">
    <source>
        <dbReference type="Google" id="ProtNLM"/>
    </source>
</evidence>
<feature type="region of interest" description="Disordered" evidence="1">
    <location>
        <begin position="313"/>
        <end position="336"/>
    </location>
</feature>
<feature type="signal peptide" evidence="2">
    <location>
        <begin position="1"/>
        <end position="39"/>
    </location>
</feature>
<accession>A0A2W5BWR6</accession>
<evidence type="ECO:0000313" key="4">
    <source>
        <dbReference type="Proteomes" id="UP000249557"/>
    </source>
</evidence>
<protein>
    <recommendedName>
        <fullName evidence="5">DUF4852 domain-containing protein</fullName>
    </recommendedName>
</protein>
<sequence length="336" mass="38208">MSNRLYTISMTTDSSLRLSFVFFLALAAALFCMTQMAQAQDTSYPQSTVAAQPQAEQQTPYSMPPKDDSEVTILRDNYSGKYQSATLENLSKLYWRLGAFDLDDNVAVSNFIKINDCKIYTEYLNDDLEWKEIVNVMKGHITKIRESYPLNYQFVIQINLGRYDPALGGFPLVNRTGFTDAKRIEVSSIDRNKSVCFDESPVQDYPKSVIILLPEAFTMNFIKLDEHVAQAYILRKKAEFNALDEAVRNRSYERDAYIRLRVTFSQYNGNLRGDNNQIMSIMYGKIDGYEIFEDASQKRLMVSVDLNSDKTARAPQMSVPSPSFTGTVTPVSAVSR</sequence>
<evidence type="ECO:0000256" key="2">
    <source>
        <dbReference type="SAM" id="SignalP"/>
    </source>
</evidence>
<feature type="region of interest" description="Disordered" evidence="1">
    <location>
        <begin position="47"/>
        <end position="67"/>
    </location>
</feature>
<feature type="compositionally biased region" description="Polar residues" evidence="1">
    <location>
        <begin position="318"/>
        <end position="336"/>
    </location>
</feature>
<keyword evidence="2" id="KW-0732">Signal</keyword>
<dbReference type="Pfam" id="PF16144">
    <property type="entry name" value="DUF4852"/>
    <property type="match status" value="1"/>
</dbReference>
<dbReference type="Proteomes" id="UP000249557">
    <property type="component" value="Unassembled WGS sequence"/>
</dbReference>